<dbReference type="GO" id="GO:0016020">
    <property type="term" value="C:membrane"/>
    <property type="evidence" value="ECO:0007669"/>
    <property type="project" value="UniProtKB-SubCell"/>
</dbReference>
<evidence type="ECO:0000256" key="4">
    <source>
        <dbReference type="ARBA" id="ARBA00022989"/>
    </source>
</evidence>
<reference evidence="7" key="1">
    <citation type="submission" date="2019-05" db="EMBL/GenBank/DDBJ databases">
        <authorList>
            <person name="Piombo E."/>
        </authorList>
    </citation>
    <scope>NUCLEOTIDE SEQUENCE</scope>
    <source>
        <strain evidence="7">C2S</strain>
    </source>
</reference>
<keyword evidence="2" id="KW-0813">Transport</keyword>
<sequence>MSEEKAQQDTFERVTEQRSPITGDRMALVTEAEEKAVLRKLDLHILPLLFLVYTFSNLDRSNLGNARLAGLTDSVNLEGKRYDWLGTAFYIAYICSQWTAVGFKRFPPHKWVFFSAIGFSTISACQAAVTNYASLVVLRVLLGCFEGMFSGVPLYLSFFYPRDKVGFRQGIFLSGSALANAYGGVLGYAILGIRGSVAPWRCLFLIEGLPVWIVAILAWFYLPDDLLSAKFLTDREKEVAWQCVGRGQTVDSRGAGGVSWAEWRSAFLDWRSYVPGLMYFSCNVCFGSLPLFIPTIISEMGTFNHQESNGLSAPPYALCFVTILACAFASDRAKLRGPFVAAAAIVSTVGYCLLGVSEGVAARYAGVFLSVQIFVSISILLPWVSSVHDTESKRAGGWAIFATLGQFGPLVGTNIFPKDQGPYYHKGAWISCGFTSLVVLLSITYSLLLCWENKRLDKVMVEGAGLRCDLYQRPGQPCSRRKRMHIECNNIVEAPEATVDASPARSDRTAVGTSSSALTYTTTGPSLEVDPSYTVQSDRSSSLAEILGREDIAVKQIDDCFARFFNHYSKLLPGIFSENDVNYESCFKESSLLFWTITVTGARHLEHATKLHQIAAQHIRGGTFQPLLHITNPIPIIKSSLILCLWPLPVDTMWKDPSHVYAATAHSLAVQNGLFVDGREQDFARTHTSLSKEMRDIRAHLWLNCCLVFQATSLCDGLPHLSISESKPSQRKFRLEEVVDASFYYRIKCHDILIDATRAFGDIISEQGEGSKSLLPLIRIFSEQVEIVPLPLRDDLCYLTRCCTRLAISAYYFFLQSHDLKKPGQITTFSIATEVLDVVSRLDAMQDFALYASNYYTRMALLAAFCILRIVRSQLKEHIDLRDAQQSLFKAISFVKRRSMQHGDLDERYGTILSQLWSNSDATDTTTANGLDLRIRSRLFMSVVFDSLWWWRVEYNGQGSPYDTNKTAPESAQMDDTDASRFWNSTVAPVGDSFGLSNLPEVYMDWNFPLNIDYIG</sequence>
<protein>
    <submittedName>
        <fullName evidence="7">Uncharacterized protein</fullName>
    </submittedName>
</protein>
<dbReference type="AlphaFoldDB" id="A0A5Q3FFZ1"/>
<comment type="subcellular location">
    <subcellularLocation>
        <location evidence="1">Membrane</location>
        <topology evidence="1">Multi-pass membrane protein</topology>
    </subcellularLocation>
</comment>
<evidence type="ECO:0000313" key="7">
    <source>
        <dbReference type="EMBL" id="VTT82235.1"/>
    </source>
</evidence>
<dbReference type="InterPro" id="IPR036259">
    <property type="entry name" value="MFS_trans_sf"/>
</dbReference>
<organism evidence="7 8">
    <name type="scientific">Fusarium fujikuroi</name>
    <name type="common">Bakanae and foot rot disease fungus</name>
    <name type="synonym">Gibberella fujikuroi</name>
    <dbReference type="NCBI Taxonomy" id="5127"/>
    <lineage>
        <taxon>Eukaryota</taxon>
        <taxon>Fungi</taxon>
        <taxon>Dikarya</taxon>
        <taxon>Ascomycota</taxon>
        <taxon>Pezizomycotina</taxon>
        <taxon>Sordariomycetes</taxon>
        <taxon>Hypocreomycetidae</taxon>
        <taxon>Hypocreales</taxon>
        <taxon>Nectriaceae</taxon>
        <taxon>Fusarium</taxon>
        <taxon>Fusarium fujikuroi species complex</taxon>
    </lineage>
</organism>
<evidence type="ECO:0000256" key="3">
    <source>
        <dbReference type="ARBA" id="ARBA00022692"/>
    </source>
</evidence>
<dbReference type="GO" id="GO:0022857">
    <property type="term" value="F:transmembrane transporter activity"/>
    <property type="evidence" value="ECO:0007669"/>
    <property type="project" value="InterPro"/>
</dbReference>
<dbReference type="Pfam" id="PF07690">
    <property type="entry name" value="MFS_1"/>
    <property type="match status" value="1"/>
</dbReference>
<dbReference type="SUPFAM" id="SSF103473">
    <property type="entry name" value="MFS general substrate transporter"/>
    <property type="match status" value="1"/>
</dbReference>
<keyword evidence="3" id="KW-0812">Transmembrane</keyword>
<comment type="caution">
    <text evidence="7">The sequence shown here is derived from an EMBL/GenBank/DDBJ whole genome shotgun (WGS) entry which is preliminary data.</text>
</comment>
<dbReference type="PANTHER" id="PTHR43791">
    <property type="entry name" value="PERMEASE-RELATED"/>
    <property type="match status" value="1"/>
</dbReference>
<keyword evidence="4" id="KW-1133">Transmembrane helix</keyword>
<evidence type="ECO:0000313" key="8">
    <source>
        <dbReference type="Proteomes" id="UP000760494"/>
    </source>
</evidence>
<gene>
    <name evidence="7" type="ORF">C2S_12364</name>
</gene>
<dbReference type="Proteomes" id="UP000760494">
    <property type="component" value="Unassembled WGS sequence"/>
</dbReference>
<evidence type="ECO:0000256" key="2">
    <source>
        <dbReference type="ARBA" id="ARBA00022448"/>
    </source>
</evidence>
<dbReference type="CDD" id="cd12148">
    <property type="entry name" value="fungal_TF_MHR"/>
    <property type="match status" value="1"/>
</dbReference>
<keyword evidence="6" id="KW-0325">Glycoprotein</keyword>
<keyword evidence="5" id="KW-0472">Membrane</keyword>
<dbReference type="PANTHER" id="PTHR43791:SF36">
    <property type="entry name" value="TRANSPORTER, PUTATIVE (AFU_ORTHOLOGUE AFUA_6G08340)-RELATED"/>
    <property type="match status" value="1"/>
</dbReference>
<dbReference type="EMBL" id="CABFJX010000412">
    <property type="protein sequence ID" value="VTT82235.1"/>
    <property type="molecule type" value="Genomic_DNA"/>
</dbReference>
<evidence type="ECO:0000256" key="1">
    <source>
        <dbReference type="ARBA" id="ARBA00004141"/>
    </source>
</evidence>
<dbReference type="FunFam" id="1.20.1250.20:FF:000013">
    <property type="entry name" value="MFS general substrate transporter"/>
    <property type="match status" value="1"/>
</dbReference>
<dbReference type="InterPro" id="IPR011701">
    <property type="entry name" value="MFS"/>
</dbReference>
<evidence type="ECO:0000256" key="6">
    <source>
        <dbReference type="ARBA" id="ARBA00023180"/>
    </source>
</evidence>
<dbReference type="FunFam" id="1.20.1250.20:FF:000018">
    <property type="entry name" value="MFS transporter permease"/>
    <property type="match status" value="1"/>
</dbReference>
<accession>A0A5Q3FFZ1</accession>
<evidence type="ECO:0000256" key="5">
    <source>
        <dbReference type="ARBA" id="ARBA00023136"/>
    </source>
</evidence>
<proteinExistence type="predicted"/>
<name>A0A5Q3FFZ1_FUSFU</name>
<dbReference type="Gene3D" id="1.20.1250.20">
    <property type="entry name" value="MFS general substrate transporter like domains"/>
    <property type="match status" value="2"/>
</dbReference>